<dbReference type="Gene3D" id="2.60.120.10">
    <property type="entry name" value="Jelly Rolls"/>
    <property type="match status" value="1"/>
</dbReference>
<dbReference type="InterPro" id="IPR052044">
    <property type="entry name" value="PKS_Associated_Protein"/>
</dbReference>
<sequence length="118" mass="13014">MIEPIDIGALAGDTLQGYSNRVLTSVNDHDVHLSVMDDPYFWHLHPDSDETFLVIEGVLTIDFDDGSVDLQSGQLLTVPAGMRHRTRPHGARSVNLTVEKANTTMIRCEAPSGWPRSS</sequence>
<dbReference type="CDD" id="cd02226">
    <property type="entry name" value="cupin_YdbB-like"/>
    <property type="match status" value="1"/>
</dbReference>
<dbReference type="AlphaFoldDB" id="A0A1N6K603"/>
<reference evidence="2 3" key="1">
    <citation type="submission" date="2016-11" db="EMBL/GenBank/DDBJ databases">
        <authorList>
            <person name="Jaros S."/>
            <person name="Januszkiewicz K."/>
            <person name="Wedrychowicz H."/>
        </authorList>
    </citation>
    <scope>NUCLEOTIDE SEQUENCE [LARGE SCALE GENOMIC DNA]</scope>
    <source>
        <strain evidence="2 3">GAS86</strain>
    </source>
</reference>
<dbReference type="InterPro" id="IPR014710">
    <property type="entry name" value="RmlC-like_jellyroll"/>
</dbReference>
<evidence type="ECO:0000259" key="1">
    <source>
        <dbReference type="PROSITE" id="PS00498"/>
    </source>
</evidence>
<evidence type="ECO:0000313" key="3">
    <source>
        <dbReference type="Proteomes" id="UP000184693"/>
    </source>
</evidence>
<dbReference type="PANTHER" id="PTHR36114">
    <property type="entry name" value="16.7 KDA PROTEIN IN WHIE LOCUS"/>
    <property type="match status" value="1"/>
</dbReference>
<dbReference type="InterPro" id="IPR011051">
    <property type="entry name" value="RmlC_Cupin_sf"/>
</dbReference>
<organism evidence="2 3">
    <name type="scientific">Paraburkholderia phenazinium</name>
    <dbReference type="NCBI Taxonomy" id="60549"/>
    <lineage>
        <taxon>Bacteria</taxon>
        <taxon>Pseudomonadati</taxon>
        <taxon>Pseudomonadota</taxon>
        <taxon>Betaproteobacteria</taxon>
        <taxon>Burkholderiales</taxon>
        <taxon>Burkholderiaceae</taxon>
        <taxon>Paraburkholderia</taxon>
    </lineage>
</organism>
<protein>
    <submittedName>
        <fullName evidence="2">Cupin domain-containing protein</fullName>
    </submittedName>
</protein>
<proteinExistence type="predicted"/>
<name>A0A1N6K603_9BURK</name>
<dbReference type="OrthoDB" id="9794183at2"/>
<dbReference type="Pfam" id="PF07883">
    <property type="entry name" value="Cupin_2"/>
    <property type="match status" value="1"/>
</dbReference>
<dbReference type="GO" id="GO:0016491">
    <property type="term" value="F:oxidoreductase activity"/>
    <property type="evidence" value="ECO:0007669"/>
    <property type="project" value="InterPro"/>
</dbReference>
<dbReference type="InterPro" id="IPR002227">
    <property type="entry name" value="Tyrosinase_Cu-bd"/>
</dbReference>
<dbReference type="PROSITE" id="PS00498">
    <property type="entry name" value="TYROSINASE_2"/>
    <property type="match status" value="1"/>
</dbReference>
<dbReference type="RefSeq" id="WP_074267960.1">
    <property type="nucleotide sequence ID" value="NZ_FSRM01000002.1"/>
</dbReference>
<feature type="domain" description="Tyrosinase copper-binding" evidence="1">
    <location>
        <begin position="38"/>
        <end position="49"/>
    </location>
</feature>
<dbReference type="PANTHER" id="PTHR36114:SF1">
    <property type="entry name" value="16.7 KDA PROTEIN IN WHIE LOCUS"/>
    <property type="match status" value="1"/>
</dbReference>
<dbReference type="SUPFAM" id="SSF51182">
    <property type="entry name" value="RmlC-like cupins"/>
    <property type="match status" value="1"/>
</dbReference>
<gene>
    <name evidence="2" type="ORF">SAMN05444168_6071</name>
</gene>
<evidence type="ECO:0000313" key="2">
    <source>
        <dbReference type="EMBL" id="SIO51736.1"/>
    </source>
</evidence>
<dbReference type="EMBL" id="FSRM01000002">
    <property type="protein sequence ID" value="SIO51736.1"/>
    <property type="molecule type" value="Genomic_DNA"/>
</dbReference>
<dbReference type="Proteomes" id="UP000184693">
    <property type="component" value="Unassembled WGS sequence"/>
</dbReference>
<accession>A0A1N6K603</accession>
<dbReference type="InterPro" id="IPR013096">
    <property type="entry name" value="Cupin_2"/>
</dbReference>